<evidence type="ECO:0000313" key="3">
    <source>
        <dbReference type="Proteomes" id="UP001234216"/>
    </source>
</evidence>
<feature type="compositionally biased region" description="Low complexity" evidence="1">
    <location>
        <begin position="31"/>
        <end position="47"/>
    </location>
</feature>
<sequence>MREQFATDIDPAALRDLPVHPAIGGNDTGTADLPPLDAPGAASSGSSRIERITSPRANWQAHGIDARLDIVPGAAPDRFACLPAVQQFLASQITPWRGRRRCHPRIVVADGAPAVQPKRSTSASEGAVARDAVRRAPWTAEDAARLI</sequence>
<dbReference type="Proteomes" id="UP001234216">
    <property type="component" value="Unassembled WGS sequence"/>
</dbReference>
<organism evidence="2 3">
    <name type="scientific">Streptomyces canus</name>
    <dbReference type="NCBI Taxonomy" id="58343"/>
    <lineage>
        <taxon>Bacteria</taxon>
        <taxon>Bacillati</taxon>
        <taxon>Actinomycetota</taxon>
        <taxon>Actinomycetes</taxon>
        <taxon>Kitasatosporales</taxon>
        <taxon>Streptomycetaceae</taxon>
        <taxon>Streptomyces</taxon>
        <taxon>Streptomyces aurantiacus group</taxon>
    </lineage>
</organism>
<dbReference type="RefSeq" id="WP_306973398.1">
    <property type="nucleotide sequence ID" value="NZ_JAUSZV010000005.1"/>
</dbReference>
<name>A0AAW8FAU7_9ACTN</name>
<proteinExistence type="predicted"/>
<dbReference type="InterPro" id="IPR029058">
    <property type="entry name" value="AB_hydrolase_fold"/>
</dbReference>
<dbReference type="Gene3D" id="3.40.50.1820">
    <property type="entry name" value="alpha/beta hydrolase"/>
    <property type="match status" value="1"/>
</dbReference>
<comment type="caution">
    <text evidence="2">The sequence shown here is derived from an EMBL/GenBank/DDBJ whole genome shotgun (WGS) entry which is preliminary data.</text>
</comment>
<dbReference type="EMBL" id="JAUSZV010000005">
    <property type="protein sequence ID" value="MDQ0905962.1"/>
    <property type="molecule type" value="Genomic_DNA"/>
</dbReference>
<dbReference type="AlphaFoldDB" id="A0AAW8FAU7"/>
<evidence type="ECO:0000313" key="2">
    <source>
        <dbReference type="EMBL" id="MDQ0905962.1"/>
    </source>
</evidence>
<evidence type="ECO:0000256" key="1">
    <source>
        <dbReference type="SAM" id="MobiDB-lite"/>
    </source>
</evidence>
<feature type="region of interest" description="Disordered" evidence="1">
    <location>
        <begin position="17"/>
        <end position="49"/>
    </location>
</feature>
<gene>
    <name evidence="2" type="ORF">QFZ22_001947</name>
</gene>
<accession>A0AAW8FAU7</accession>
<protein>
    <submittedName>
        <fullName evidence="2">Uncharacterized protein</fullName>
    </submittedName>
</protein>
<reference evidence="2" key="1">
    <citation type="submission" date="2023-07" db="EMBL/GenBank/DDBJ databases">
        <title>Comparative genomics of wheat-associated soil bacteria to identify genetic determinants of phenazine resistance.</title>
        <authorList>
            <person name="Mouncey N."/>
        </authorList>
    </citation>
    <scope>NUCLEOTIDE SEQUENCE</scope>
    <source>
        <strain evidence="2">V4I22</strain>
    </source>
</reference>